<protein>
    <submittedName>
        <fullName evidence="1">Extracellular solute-binding protein</fullName>
    </submittedName>
</protein>
<organism evidence="1 2">
    <name type="scientific">Micromonospora radicis</name>
    <dbReference type="NCBI Taxonomy" id="1894971"/>
    <lineage>
        <taxon>Bacteria</taxon>
        <taxon>Bacillati</taxon>
        <taxon>Actinomycetota</taxon>
        <taxon>Actinomycetes</taxon>
        <taxon>Micromonosporales</taxon>
        <taxon>Micromonosporaceae</taxon>
        <taxon>Micromonospora</taxon>
    </lineage>
</organism>
<dbReference type="InterPro" id="IPR006311">
    <property type="entry name" value="TAT_signal"/>
</dbReference>
<dbReference type="PANTHER" id="PTHR43649">
    <property type="entry name" value="ARABINOSE-BINDING PROTEIN-RELATED"/>
    <property type="match status" value="1"/>
</dbReference>
<evidence type="ECO:0000313" key="1">
    <source>
        <dbReference type="EMBL" id="RIV39340.1"/>
    </source>
</evidence>
<comment type="caution">
    <text evidence="1">The sequence shown here is derived from an EMBL/GenBank/DDBJ whole genome shotgun (WGS) entry which is preliminary data.</text>
</comment>
<dbReference type="EMBL" id="QXEC01000006">
    <property type="protein sequence ID" value="RIV39340.1"/>
    <property type="molecule type" value="Genomic_DNA"/>
</dbReference>
<keyword evidence="2" id="KW-1185">Reference proteome</keyword>
<dbReference type="InterPro" id="IPR050490">
    <property type="entry name" value="Bact_solute-bd_prot1"/>
</dbReference>
<dbReference type="Pfam" id="PF01547">
    <property type="entry name" value="SBP_bac_1"/>
    <property type="match status" value="1"/>
</dbReference>
<dbReference type="OrthoDB" id="9770625at2"/>
<dbReference type="PANTHER" id="PTHR43649:SF12">
    <property type="entry name" value="DIACETYLCHITOBIOSE BINDING PROTEIN DASA"/>
    <property type="match status" value="1"/>
</dbReference>
<accession>A0A418MWL4</accession>
<sequence length="514" mass="56699">MSRHISSGAGLSRRRFLSTAALLGGGLAVPGLLTACGDDGPAESGPIEVPTGPDAFKGVTVRVAVGSFMSTGVRIFKDQWEAQTGGRIEIVEIPFGDLYSKLFQAFSSRTDAYDVVIYAGGWVSGFAKAKFIRSLEDLHSRYTQNWNDVLPKVQQLTYFGDERYTVPLDGDVFMMYYRKDAFENPTARQRFRAEKGRDLTVPETWAEYLECAEFFTGWDWAGNGRPCYGVLEALKPKDVGAYVFTAHAAAYAAHPDHPGRLFFDPATMEPEIGNEGWVQALKDWTALKASGPSQMVTYGGGDQRGNFVAGNYALAIDWPDIGVLAQDQSQSIIQDKIGYAPIPGSKRLWNPADKRWEDRAEVSRAPYMGWSGWHASVTSTTKNPAAAWSVASWLDTTENALAGVTTPGTARGPYRTDHFQPDAWSTADDRFVDAADYLKVQLDSFNHPNVQFDLRIPEAGRYFEALDTAAQLALSGQSTPEQALQRCAEEWKAITDQIGKDSQQELYRTLQTGQ</sequence>
<dbReference type="InterPro" id="IPR006059">
    <property type="entry name" value="SBP"/>
</dbReference>
<dbReference type="AlphaFoldDB" id="A0A418MWL4"/>
<gene>
    <name evidence="1" type="ORF">D2L64_08360</name>
</gene>
<dbReference type="Gene3D" id="3.40.190.10">
    <property type="entry name" value="Periplasmic binding protein-like II"/>
    <property type="match status" value="2"/>
</dbReference>
<proteinExistence type="predicted"/>
<dbReference type="RefSeq" id="WP_119574152.1">
    <property type="nucleotide sequence ID" value="NZ_QXEC01000006.1"/>
</dbReference>
<name>A0A418MWL4_9ACTN</name>
<dbReference type="Proteomes" id="UP000283832">
    <property type="component" value="Unassembled WGS sequence"/>
</dbReference>
<dbReference type="SUPFAM" id="SSF53850">
    <property type="entry name" value="Periplasmic binding protein-like II"/>
    <property type="match status" value="1"/>
</dbReference>
<reference evidence="1 2" key="1">
    <citation type="submission" date="2018-08" db="EMBL/GenBank/DDBJ databases">
        <title>Jishengella sp. nov., isolated from a root of Azadirachta indica A. Juss. var. siamensis Valenton.</title>
        <authorList>
            <person name="Kuncharoen N."/>
            <person name="Tanasupawat S."/>
            <person name="Kudo T."/>
            <person name="Ohkuma M."/>
        </authorList>
    </citation>
    <scope>NUCLEOTIDE SEQUENCE [LARGE SCALE GENOMIC DNA]</scope>
    <source>
        <strain evidence="1 2">AZ1-13</strain>
    </source>
</reference>
<dbReference type="PROSITE" id="PS51318">
    <property type="entry name" value="TAT"/>
    <property type="match status" value="1"/>
</dbReference>
<evidence type="ECO:0000313" key="2">
    <source>
        <dbReference type="Proteomes" id="UP000283832"/>
    </source>
</evidence>